<keyword evidence="4" id="KW-0808">Transferase</keyword>
<dbReference type="GO" id="GO:0008168">
    <property type="term" value="F:methyltransferase activity"/>
    <property type="evidence" value="ECO:0007669"/>
    <property type="project" value="UniProtKB-KW"/>
</dbReference>
<evidence type="ECO:0000256" key="1">
    <source>
        <dbReference type="ARBA" id="ARBA00006594"/>
    </source>
</evidence>
<name>A0ABW4TPB4_9ACTN</name>
<accession>A0ABW4TPB4</accession>
<dbReference type="PANTHER" id="PTHR33841">
    <property type="entry name" value="DNA METHYLTRANSFERASE YEEA-RELATED"/>
    <property type="match status" value="1"/>
</dbReference>
<feature type="domain" description="Type II methyltransferase M.TaqI-like" evidence="7">
    <location>
        <begin position="135"/>
        <end position="227"/>
    </location>
</feature>
<evidence type="ECO:0000256" key="2">
    <source>
        <dbReference type="ARBA" id="ARBA00011900"/>
    </source>
</evidence>
<dbReference type="Proteomes" id="UP001597351">
    <property type="component" value="Unassembled WGS sequence"/>
</dbReference>
<keyword evidence="9" id="KW-1185">Reference proteome</keyword>
<reference evidence="9" key="1">
    <citation type="journal article" date="2019" name="Int. J. Syst. Evol. Microbiol.">
        <title>The Global Catalogue of Microorganisms (GCM) 10K type strain sequencing project: providing services to taxonomists for standard genome sequencing and annotation.</title>
        <authorList>
            <consortium name="The Broad Institute Genomics Platform"/>
            <consortium name="The Broad Institute Genome Sequencing Center for Infectious Disease"/>
            <person name="Wu L."/>
            <person name="Ma J."/>
        </authorList>
    </citation>
    <scope>NUCLEOTIDE SEQUENCE [LARGE SCALE GENOMIC DNA]</scope>
    <source>
        <strain evidence="9">CGMCC 1.12477</strain>
    </source>
</reference>
<evidence type="ECO:0000256" key="5">
    <source>
        <dbReference type="ARBA" id="ARBA00022691"/>
    </source>
</evidence>
<dbReference type="PROSITE" id="PS00092">
    <property type="entry name" value="N6_MTASE"/>
    <property type="match status" value="1"/>
</dbReference>
<dbReference type="Pfam" id="PF07669">
    <property type="entry name" value="Eco57I"/>
    <property type="match status" value="1"/>
</dbReference>
<proteinExistence type="inferred from homology"/>
<evidence type="ECO:0000259" key="7">
    <source>
        <dbReference type="Pfam" id="PF07669"/>
    </source>
</evidence>
<protein>
    <recommendedName>
        <fullName evidence="2">site-specific DNA-methyltransferase (adenine-specific)</fullName>
        <ecNumber evidence="2">2.1.1.72</ecNumber>
    </recommendedName>
</protein>
<comment type="catalytic activity">
    <reaction evidence="6">
        <text>a 2'-deoxyadenosine in DNA + S-adenosyl-L-methionine = an N(6)-methyl-2'-deoxyadenosine in DNA + S-adenosyl-L-homocysteine + H(+)</text>
        <dbReference type="Rhea" id="RHEA:15197"/>
        <dbReference type="Rhea" id="RHEA-COMP:12418"/>
        <dbReference type="Rhea" id="RHEA-COMP:12419"/>
        <dbReference type="ChEBI" id="CHEBI:15378"/>
        <dbReference type="ChEBI" id="CHEBI:57856"/>
        <dbReference type="ChEBI" id="CHEBI:59789"/>
        <dbReference type="ChEBI" id="CHEBI:90615"/>
        <dbReference type="ChEBI" id="CHEBI:90616"/>
        <dbReference type="EC" id="2.1.1.72"/>
    </reaction>
</comment>
<dbReference type="EMBL" id="JBHUGD010000003">
    <property type="protein sequence ID" value="MFD1947793.1"/>
    <property type="molecule type" value="Genomic_DNA"/>
</dbReference>
<evidence type="ECO:0000256" key="4">
    <source>
        <dbReference type="ARBA" id="ARBA00022679"/>
    </source>
</evidence>
<dbReference type="InterPro" id="IPR050953">
    <property type="entry name" value="N4_N6_ade-DNA_methylase"/>
</dbReference>
<evidence type="ECO:0000313" key="9">
    <source>
        <dbReference type="Proteomes" id="UP001597351"/>
    </source>
</evidence>
<dbReference type="InterPro" id="IPR002052">
    <property type="entry name" value="DNA_methylase_N6_adenine_CS"/>
</dbReference>
<evidence type="ECO:0000256" key="3">
    <source>
        <dbReference type="ARBA" id="ARBA00022603"/>
    </source>
</evidence>
<comment type="similarity">
    <text evidence="1">Belongs to the N(4)/N(6)-methyltransferase family.</text>
</comment>
<dbReference type="InterPro" id="IPR029063">
    <property type="entry name" value="SAM-dependent_MTases_sf"/>
</dbReference>
<dbReference type="EC" id="2.1.1.72" evidence="2"/>
<evidence type="ECO:0000313" key="8">
    <source>
        <dbReference type="EMBL" id="MFD1947793.1"/>
    </source>
</evidence>
<dbReference type="GO" id="GO:0032259">
    <property type="term" value="P:methylation"/>
    <property type="evidence" value="ECO:0007669"/>
    <property type="project" value="UniProtKB-KW"/>
</dbReference>
<keyword evidence="3 8" id="KW-0489">Methyltransferase</keyword>
<dbReference type="SUPFAM" id="SSF53335">
    <property type="entry name" value="S-adenosyl-L-methionine-dependent methyltransferases"/>
    <property type="match status" value="1"/>
</dbReference>
<sequence>MTSSALAAASTAQNYGEVFTRRWVVEAMLDLAEYTPEKDLTHLTVVEPSVGTGAFWGPLVERLVQSALEVQRPFESLAGCLRGWDLRPEHVDTCKALTASVLLASGCDPLTATLLADAWLRTGDFLLDEEVPRADLVVGNPPYIRYDDLPSELAYAYRRRWSTMSGRGDIFVGFIQRGLELLNDGGRLTYICADRWMRNAYGADLREFVSTHAAVEAIWQMHNVDAFEAAVSAYPAIVQFRNGPQGEAVIADCGARFTQADALSIIRFAQDPSKAERLHLPDTAAHRVHGWFTGKALWPAGSPDRIALLEDLNERFQLLEATGVKVGIGIATGADKAYIVDASVDVEPDRKLPIVVTNDIRSGEFSYGGKVLLNPWAPDGSIINLDDFPKLKRELSAHAGLRERFVAKRNPGTWWRTIDKVNYSLIERPKILIQDMKALMTPVLDPGGHYPAHNLYHLTSDRWDLEVLGGLLLSRVTQAFIEAYGVKMRGGTLRMQAQYLRTIRVPAPETINQAIAQDLRTAFRTRDRGLATKASMEAYGIDDIVW</sequence>
<keyword evidence="5" id="KW-0949">S-adenosyl-L-methionine</keyword>
<comment type="caution">
    <text evidence="8">The sequence shown here is derived from an EMBL/GenBank/DDBJ whole genome shotgun (WGS) entry which is preliminary data.</text>
</comment>
<dbReference type="RefSeq" id="WP_343919213.1">
    <property type="nucleotide sequence ID" value="NZ_BAAAJT010000002.1"/>
</dbReference>
<dbReference type="PANTHER" id="PTHR33841:SF5">
    <property type="entry name" value="DNA METHYLASE (MODIFICATION METHYLASE) (METHYLTRANSFERASE)-RELATED"/>
    <property type="match status" value="1"/>
</dbReference>
<gene>
    <name evidence="8" type="ORF">ACFSDE_13415</name>
</gene>
<dbReference type="InterPro" id="IPR011639">
    <property type="entry name" value="MethylTrfase_TaqI-like_dom"/>
</dbReference>
<dbReference type="PRINTS" id="PR00507">
    <property type="entry name" value="N12N6MTFRASE"/>
</dbReference>
<dbReference type="Gene3D" id="3.40.50.150">
    <property type="entry name" value="Vaccinia Virus protein VP39"/>
    <property type="match status" value="1"/>
</dbReference>
<organism evidence="8 9">
    <name type="scientific">Nocardioides aestuarii</name>
    <dbReference type="NCBI Taxonomy" id="252231"/>
    <lineage>
        <taxon>Bacteria</taxon>
        <taxon>Bacillati</taxon>
        <taxon>Actinomycetota</taxon>
        <taxon>Actinomycetes</taxon>
        <taxon>Propionibacteriales</taxon>
        <taxon>Nocardioidaceae</taxon>
        <taxon>Nocardioides</taxon>
    </lineage>
</organism>
<evidence type="ECO:0000256" key="6">
    <source>
        <dbReference type="ARBA" id="ARBA00047942"/>
    </source>
</evidence>